<dbReference type="Proteomes" id="UP000003822">
    <property type="component" value="Unassembled WGS sequence"/>
</dbReference>
<evidence type="ECO:0000256" key="3">
    <source>
        <dbReference type="ARBA" id="ARBA00022989"/>
    </source>
</evidence>
<evidence type="ECO:0000256" key="2">
    <source>
        <dbReference type="ARBA" id="ARBA00022692"/>
    </source>
</evidence>
<dbReference type="AlphaFoldDB" id="G9PFT9"/>
<evidence type="ECO:0000313" key="7">
    <source>
        <dbReference type="EMBL" id="EHM88114.1"/>
    </source>
</evidence>
<dbReference type="HOGENOM" id="CLU_466807_0_0_11"/>
<evidence type="ECO:0000259" key="6">
    <source>
        <dbReference type="Pfam" id="PF13515"/>
    </source>
</evidence>
<accession>G9PFT9</accession>
<evidence type="ECO:0000256" key="1">
    <source>
        <dbReference type="ARBA" id="ARBA00004141"/>
    </source>
</evidence>
<feature type="transmembrane region" description="Helical" evidence="5">
    <location>
        <begin position="100"/>
        <end position="120"/>
    </location>
</feature>
<dbReference type="eggNOG" id="COG4129">
    <property type="taxonomic scope" value="Bacteria"/>
</dbReference>
<dbReference type="EMBL" id="ACRN01000008">
    <property type="protein sequence ID" value="EHM88114.1"/>
    <property type="molecule type" value="Genomic_DNA"/>
</dbReference>
<proteinExistence type="predicted"/>
<feature type="transmembrane region" description="Helical" evidence="5">
    <location>
        <begin position="174"/>
        <end position="196"/>
    </location>
</feature>
<evidence type="ECO:0000256" key="4">
    <source>
        <dbReference type="ARBA" id="ARBA00023136"/>
    </source>
</evidence>
<dbReference type="Pfam" id="PF13515">
    <property type="entry name" value="FUSC_2"/>
    <property type="match status" value="1"/>
</dbReference>
<keyword evidence="3 5" id="KW-1133">Transmembrane helix</keyword>
<gene>
    <name evidence="7" type="ORF">HMPREF0045_01225</name>
</gene>
<feature type="transmembrane region" description="Helical" evidence="5">
    <location>
        <begin position="372"/>
        <end position="390"/>
    </location>
</feature>
<evidence type="ECO:0000256" key="5">
    <source>
        <dbReference type="SAM" id="Phobius"/>
    </source>
</evidence>
<dbReference type="GO" id="GO:0016020">
    <property type="term" value="C:membrane"/>
    <property type="evidence" value="ECO:0007669"/>
    <property type="project" value="UniProtKB-SubCell"/>
</dbReference>
<keyword evidence="8" id="KW-1185">Reference proteome</keyword>
<feature type="transmembrane region" description="Helical" evidence="5">
    <location>
        <begin position="319"/>
        <end position="338"/>
    </location>
</feature>
<dbReference type="PATRIC" id="fig|435830.3.peg.1182"/>
<protein>
    <recommendedName>
        <fullName evidence="6">Integral membrane bound transporter domain-containing protein</fullName>
    </recommendedName>
</protein>
<dbReference type="InterPro" id="IPR049453">
    <property type="entry name" value="Memb_transporter_dom"/>
</dbReference>
<keyword evidence="4 5" id="KW-0472">Membrane</keyword>
<organism evidence="7 8">
    <name type="scientific">Actinomyces graevenitzii C83</name>
    <dbReference type="NCBI Taxonomy" id="435830"/>
    <lineage>
        <taxon>Bacteria</taxon>
        <taxon>Bacillati</taxon>
        <taxon>Actinomycetota</taxon>
        <taxon>Actinomycetes</taxon>
        <taxon>Actinomycetales</taxon>
        <taxon>Actinomycetaceae</taxon>
        <taxon>Actinomyces</taxon>
    </lineage>
</organism>
<sequence length="607" mass="66137">MSYPELVGPAKDSPSPPNSLSAAWLDSRRKLGRGHHWFWSSLTAINSGPSWHRAARWTATVCGGLLGCALVLGPSHATLGLLGAQCANVGREEPLRRRTVSMVINALVSLGFFFLGWYAAPYPWLLPPLITAMTFSTVWVWHALMVGPPGPTNTVFAGAYGTYMASTHSSALETIVSVNSLAFLFAALTSIALIAWHPNSPAREAIATAEAAVADYEASFDKPQYERGPQRSAAYSAVNEAWYTLRSARTANERPHTAASRQLHSRLRRLHRRLVLGLQSESFPAQNQATGSHFLRTPLGRPRPSYLLRRAFHKGSRPWLTAVRALIAVLLATTSMFFSPTAHTSWAVLSALIVLQNGTSRMDMSVRALHRVVGTSLGLISALAIMTLGLEPWTKLVIIFACLLGMNLTAKRNYAVAVFFITTYSMQMLPPTAHYSTSLLFADRLLETLVGATTALLAIWLVGRHAPILLVRRQYRAVLRAITAVLDDAAHAELDTLAASTHRRNLAFELSQSGTVLAGARADDAASLVGWHELSREISRFGFDVLASVWRKSSFGQAQQAQLAAAQAAQNLRDFVRDLPPLSTTNIDTAALTKRVSLARTLYLADA</sequence>
<feature type="transmembrane region" description="Helical" evidence="5">
    <location>
        <begin position="445"/>
        <end position="463"/>
    </location>
</feature>
<dbReference type="STRING" id="435830.HMPREF0045_01225"/>
<keyword evidence="2 5" id="KW-0812">Transmembrane</keyword>
<comment type="caution">
    <text evidence="7">The sequence shown here is derived from an EMBL/GenBank/DDBJ whole genome shotgun (WGS) entry which is preliminary data.</text>
</comment>
<name>G9PFT9_9ACTO</name>
<evidence type="ECO:0000313" key="8">
    <source>
        <dbReference type="Proteomes" id="UP000003822"/>
    </source>
</evidence>
<reference evidence="7 8" key="1">
    <citation type="submission" date="2011-10" db="EMBL/GenBank/DDBJ databases">
        <title>The Genome Sequence of Actinomyces graevenitzii C83.</title>
        <authorList>
            <consortium name="The Broad Institute Genome Sequencing Platform"/>
            <consortium name="The Broad Institute Genome Sequencing Center for Infectious Disease"/>
            <person name="Earl A."/>
            <person name="Ward D."/>
            <person name="Feldgarden M."/>
            <person name="Gevers D."/>
            <person name="Sibley C.D."/>
            <person name="Field T.R."/>
            <person name="Grinwis M."/>
            <person name="Eshaghurshan C.S."/>
            <person name="Surette M.G."/>
            <person name="Young S.K."/>
            <person name="Zeng Q."/>
            <person name="Gargeya S."/>
            <person name="Fitzgerald M."/>
            <person name="Haas B."/>
            <person name="Abouelleil A."/>
            <person name="Alvarado L."/>
            <person name="Arachchi H.M."/>
            <person name="Berlin A."/>
            <person name="Brown A."/>
            <person name="Chapman S.B."/>
            <person name="Chen Z."/>
            <person name="Dunbar C."/>
            <person name="Freedman E."/>
            <person name="Gearin G."/>
            <person name="Goldberg J."/>
            <person name="Griggs A."/>
            <person name="Gujja S."/>
            <person name="Heiman D."/>
            <person name="Howarth C."/>
            <person name="Larson L."/>
            <person name="Lui A."/>
            <person name="MacDonald P.J.P."/>
            <person name="Montmayeur A."/>
            <person name="Murphy C."/>
            <person name="Neiman D."/>
            <person name="Pearson M."/>
            <person name="Priest M."/>
            <person name="Roberts A."/>
            <person name="Saif S."/>
            <person name="Shea T."/>
            <person name="Shenoy N."/>
            <person name="Sisk P."/>
            <person name="Stolte C."/>
            <person name="Sykes S."/>
            <person name="Wortman J."/>
            <person name="Nusbaum C."/>
            <person name="Birren B."/>
        </authorList>
    </citation>
    <scope>NUCLEOTIDE SEQUENCE [LARGE SCALE GENOMIC DNA]</scope>
    <source>
        <strain evidence="7 8">C83</strain>
    </source>
</reference>
<comment type="subcellular location">
    <subcellularLocation>
        <location evidence="1">Membrane</location>
        <topology evidence="1">Multi-pass membrane protein</topology>
    </subcellularLocation>
</comment>
<feature type="domain" description="Integral membrane bound transporter" evidence="6">
    <location>
        <begin position="332"/>
        <end position="457"/>
    </location>
</feature>
<dbReference type="OrthoDB" id="4989419at2"/>